<sequence>MARKSPLQLYQMALALHRDGWPAEQIADHLGLHPGSVTLWLDWPRSTSRAALAADVRASALRHSDDAPSSGAGARY</sequence>
<name>A0A498C670_9GAMM</name>
<dbReference type="Proteomes" id="UP000275461">
    <property type="component" value="Unassembled WGS sequence"/>
</dbReference>
<keyword evidence="1" id="KW-0371">Homeobox</keyword>
<proteinExistence type="predicted"/>
<dbReference type="Pfam" id="PF13384">
    <property type="entry name" value="HTH_23"/>
    <property type="match status" value="1"/>
</dbReference>
<gene>
    <name evidence="1" type="ORF">DFR31_0429</name>
</gene>
<dbReference type="EMBL" id="RCDA01000001">
    <property type="protein sequence ID" value="RLK50527.1"/>
    <property type="molecule type" value="Genomic_DNA"/>
</dbReference>
<protein>
    <submittedName>
        <fullName evidence="1">Homeodomain-like domain-containing protein</fullName>
    </submittedName>
</protein>
<dbReference type="GO" id="GO:0003677">
    <property type="term" value="F:DNA binding"/>
    <property type="evidence" value="ECO:0007669"/>
    <property type="project" value="UniProtKB-KW"/>
</dbReference>
<dbReference type="OrthoDB" id="4469055at2"/>
<reference evidence="1 2" key="1">
    <citation type="submission" date="2018-10" db="EMBL/GenBank/DDBJ databases">
        <title>Genomic Encyclopedia of Type Strains, Phase IV (KMG-IV): sequencing the most valuable type-strain genomes for metagenomic binning, comparative biology and taxonomic classification.</title>
        <authorList>
            <person name="Goeker M."/>
        </authorList>
    </citation>
    <scope>NUCLEOTIDE SEQUENCE [LARGE SCALE GENOMIC DNA]</scope>
    <source>
        <strain evidence="1 2">DSM 12769</strain>
    </source>
</reference>
<dbReference type="RefSeq" id="WP_121441013.1">
    <property type="nucleotide sequence ID" value="NZ_RCDA01000001.1"/>
</dbReference>
<dbReference type="AlphaFoldDB" id="A0A498C670"/>
<comment type="caution">
    <text evidence="1">The sequence shown here is derived from an EMBL/GenBank/DDBJ whole genome shotgun (WGS) entry which is preliminary data.</text>
</comment>
<keyword evidence="1" id="KW-0238">DNA-binding</keyword>
<evidence type="ECO:0000313" key="2">
    <source>
        <dbReference type="Proteomes" id="UP000275461"/>
    </source>
</evidence>
<evidence type="ECO:0000313" key="1">
    <source>
        <dbReference type="EMBL" id="RLK50527.1"/>
    </source>
</evidence>
<organism evidence="1 2">
    <name type="scientific">Alkalispirillum mobile</name>
    <dbReference type="NCBI Taxonomy" id="85925"/>
    <lineage>
        <taxon>Bacteria</taxon>
        <taxon>Pseudomonadati</taxon>
        <taxon>Pseudomonadota</taxon>
        <taxon>Gammaproteobacteria</taxon>
        <taxon>Chromatiales</taxon>
        <taxon>Ectothiorhodospiraceae</taxon>
        <taxon>Alkalispirillum</taxon>
    </lineage>
</organism>
<accession>A0A498C670</accession>
<keyword evidence="2" id="KW-1185">Reference proteome</keyword>